<evidence type="ECO:0000256" key="2">
    <source>
        <dbReference type="SAM" id="SignalP"/>
    </source>
</evidence>
<keyword evidence="1" id="KW-0472">Membrane</keyword>
<feature type="signal peptide" evidence="2">
    <location>
        <begin position="1"/>
        <end position="27"/>
    </location>
</feature>
<evidence type="ECO:0000256" key="1">
    <source>
        <dbReference type="SAM" id="Phobius"/>
    </source>
</evidence>
<evidence type="ECO:0000259" key="3">
    <source>
        <dbReference type="Pfam" id="PF13559"/>
    </source>
</evidence>
<protein>
    <submittedName>
        <fullName evidence="4">DUF4129 domain-containing protein</fullName>
    </submittedName>
</protein>
<keyword evidence="1" id="KW-0812">Transmembrane</keyword>
<dbReference type="Proteomes" id="UP000813018">
    <property type="component" value="Unassembled WGS sequence"/>
</dbReference>
<feature type="domain" description="Protein-glutamine gamma-glutamyltransferase-like C-terminal" evidence="3">
    <location>
        <begin position="168"/>
        <end position="232"/>
    </location>
</feature>
<gene>
    <name evidence="4" type="ORF">K0O23_13865</name>
</gene>
<keyword evidence="5" id="KW-1185">Reference proteome</keyword>
<keyword evidence="1" id="KW-1133">Transmembrane helix</keyword>
<feature type="transmembrane region" description="Helical" evidence="1">
    <location>
        <begin position="98"/>
        <end position="116"/>
    </location>
</feature>
<dbReference type="EMBL" id="JAHYXK010000011">
    <property type="protein sequence ID" value="MBW7468157.1"/>
    <property type="molecule type" value="Genomic_DNA"/>
</dbReference>
<proteinExistence type="predicted"/>
<evidence type="ECO:0000313" key="4">
    <source>
        <dbReference type="EMBL" id="MBW7468157.1"/>
    </source>
</evidence>
<accession>A0ABS7CWI3</accession>
<organism evidence="4 5">
    <name type="scientific">Pontibacter aydingkolensis</name>
    <dbReference type="NCBI Taxonomy" id="1911536"/>
    <lineage>
        <taxon>Bacteria</taxon>
        <taxon>Pseudomonadati</taxon>
        <taxon>Bacteroidota</taxon>
        <taxon>Cytophagia</taxon>
        <taxon>Cytophagales</taxon>
        <taxon>Hymenobacteraceae</taxon>
        <taxon>Pontibacter</taxon>
    </lineage>
</organism>
<dbReference type="Pfam" id="PF13559">
    <property type="entry name" value="DUF4129"/>
    <property type="match status" value="1"/>
</dbReference>
<reference evidence="4 5" key="1">
    <citation type="journal article" date="2016" name="Int. J. Syst. Evol. Microbiol.">
        <title>Pontibacter aydingkolensis sp. nov., isolated from soil of a salt lake.</title>
        <authorList>
            <person name="Osman G."/>
            <person name="Zhang T."/>
            <person name="Lou K."/>
            <person name="Gao Y."/>
            <person name="Chang W."/>
            <person name="Lin Q."/>
            <person name="Yang H.M."/>
            <person name="Huo X.D."/>
            <person name="Wang N."/>
        </authorList>
    </citation>
    <scope>NUCLEOTIDE SEQUENCE [LARGE SCALE GENOMIC DNA]</scope>
    <source>
        <strain evidence="4 5">KACC 19255</strain>
    </source>
</reference>
<feature type="chain" id="PRO_5046702000" evidence="2">
    <location>
        <begin position="28"/>
        <end position="245"/>
    </location>
</feature>
<sequence length="245" mass="28978">MKETFKQPYTFILILCLLLGFGPATYAQSKDSIPASQVPVTVRQFDPEQVEELRSDKDFQYFEEVKPDKTFLEKVWNKFTRWLSKVFYSTKSGPVWEYLIYAFIVAGIIFIIVKLLRMDMTNLFSRKSIESEMAYEVYEENIHEMDIRSLIEEAIGQRDFRKAIRLHYLQSLKNLTDHGFILWKPGKTNRSYINEIKAPELRREFEQLTSMFEYVWYGGAALGDELFTSARAEFILFDKQIKQYA</sequence>
<dbReference type="RefSeq" id="WP_219878032.1">
    <property type="nucleotide sequence ID" value="NZ_JAHYXK010000011.1"/>
</dbReference>
<comment type="caution">
    <text evidence="4">The sequence shown here is derived from an EMBL/GenBank/DDBJ whole genome shotgun (WGS) entry which is preliminary data.</text>
</comment>
<evidence type="ECO:0000313" key="5">
    <source>
        <dbReference type="Proteomes" id="UP000813018"/>
    </source>
</evidence>
<name>A0ABS7CWI3_9BACT</name>
<dbReference type="InterPro" id="IPR025403">
    <property type="entry name" value="TgpA-like_C"/>
</dbReference>
<keyword evidence="2" id="KW-0732">Signal</keyword>